<keyword evidence="1" id="KW-0805">Transcription regulation</keyword>
<gene>
    <name evidence="5" type="ORF">FLP08_10890</name>
</gene>
<dbReference type="RefSeq" id="WP_156276783.1">
    <property type="nucleotide sequence ID" value="NZ_BAABGI010000001.1"/>
</dbReference>
<dbReference type="InterPro" id="IPR000792">
    <property type="entry name" value="Tscrpt_reg_LuxR_C"/>
</dbReference>
<comment type="caution">
    <text evidence="5">The sequence shown here is derived from an EMBL/GenBank/DDBJ whole genome shotgun (WGS) entry which is preliminary data.</text>
</comment>
<protein>
    <submittedName>
        <fullName evidence="5">Response regulator transcription factor</fullName>
    </submittedName>
</protein>
<dbReference type="InterPro" id="IPR036388">
    <property type="entry name" value="WH-like_DNA-bd_sf"/>
</dbReference>
<proteinExistence type="predicted"/>
<dbReference type="SMART" id="SM00421">
    <property type="entry name" value="HTH_LUXR"/>
    <property type="match status" value="1"/>
</dbReference>
<evidence type="ECO:0000313" key="6">
    <source>
        <dbReference type="Proteomes" id="UP000460416"/>
    </source>
</evidence>
<evidence type="ECO:0000256" key="2">
    <source>
        <dbReference type="ARBA" id="ARBA00023125"/>
    </source>
</evidence>
<dbReference type="Pfam" id="PF00196">
    <property type="entry name" value="GerE"/>
    <property type="match status" value="1"/>
</dbReference>
<dbReference type="EMBL" id="VJVW01000004">
    <property type="protein sequence ID" value="MUP43082.1"/>
    <property type="molecule type" value="Genomic_DNA"/>
</dbReference>
<dbReference type="SUPFAM" id="SSF46894">
    <property type="entry name" value="C-terminal effector domain of the bipartite response regulators"/>
    <property type="match status" value="1"/>
</dbReference>
<dbReference type="Proteomes" id="UP000460416">
    <property type="component" value="Unassembled WGS sequence"/>
</dbReference>
<sequence length="255" mass="30092">MKIYESEFLRVCFEKENNCFVSYWKKSPPCFEILQNEFIEFTAFYKEYKPTKTLWLQQNFRLPLNMEMHQWVEEHANKPCKEYGNEKVAFVVGKDVLAHLSVMSFFNETRSVLSPVHFATEKEARQWLNDEKNLPKGNGEVKILFEGVDEEGNSIIKIKRSSSDITNTIMSLKNLLEENNFIKSNISKYSRLTSREKQVMQVFSNGLRQQEAADELYISVQTLRTHWKNIKRKLEIKSMAEVIKYVNAFDMKKVN</sequence>
<dbReference type="PANTHER" id="PTHR44688">
    <property type="entry name" value="DNA-BINDING TRANSCRIPTIONAL ACTIVATOR DEVR_DOSR"/>
    <property type="match status" value="1"/>
</dbReference>
<dbReference type="CDD" id="cd06170">
    <property type="entry name" value="LuxR_C_like"/>
    <property type="match status" value="1"/>
</dbReference>
<evidence type="ECO:0000256" key="1">
    <source>
        <dbReference type="ARBA" id="ARBA00023015"/>
    </source>
</evidence>
<dbReference type="OrthoDB" id="965844at2"/>
<name>A0A7K1LQJ6_9FLAO</name>
<dbReference type="InterPro" id="IPR016032">
    <property type="entry name" value="Sig_transdc_resp-reg_C-effctor"/>
</dbReference>
<organism evidence="5 6">
    <name type="scientific">Christiangramia aestuarii</name>
    <dbReference type="NCBI Taxonomy" id="1028746"/>
    <lineage>
        <taxon>Bacteria</taxon>
        <taxon>Pseudomonadati</taxon>
        <taxon>Bacteroidota</taxon>
        <taxon>Flavobacteriia</taxon>
        <taxon>Flavobacteriales</taxon>
        <taxon>Flavobacteriaceae</taxon>
        <taxon>Christiangramia</taxon>
    </lineage>
</organism>
<dbReference type="Gene3D" id="1.10.10.10">
    <property type="entry name" value="Winged helix-like DNA-binding domain superfamily/Winged helix DNA-binding domain"/>
    <property type="match status" value="1"/>
</dbReference>
<reference evidence="5 6" key="1">
    <citation type="submission" date="2019-07" db="EMBL/GenBank/DDBJ databases">
        <title>Gramella aestuarii sp. nov., isolated from a tidal flat, and emended description of Gramella echinicola.</title>
        <authorList>
            <person name="Liu L."/>
        </authorList>
    </citation>
    <scope>NUCLEOTIDE SEQUENCE [LARGE SCALE GENOMIC DNA]</scope>
    <source>
        <strain evidence="5 6">BS12</strain>
    </source>
</reference>
<dbReference type="PRINTS" id="PR00038">
    <property type="entry name" value="HTHLUXR"/>
</dbReference>
<evidence type="ECO:0000313" key="5">
    <source>
        <dbReference type="EMBL" id="MUP43082.1"/>
    </source>
</evidence>
<keyword evidence="2" id="KW-0238">DNA-binding</keyword>
<dbReference type="GO" id="GO:0006355">
    <property type="term" value="P:regulation of DNA-templated transcription"/>
    <property type="evidence" value="ECO:0007669"/>
    <property type="project" value="InterPro"/>
</dbReference>
<dbReference type="PROSITE" id="PS50043">
    <property type="entry name" value="HTH_LUXR_2"/>
    <property type="match status" value="1"/>
</dbReference>
<evidence type="ECO:0000256" key="3">
    <source>
        <dbReference type="ARBA" id="ARBA00023163"/>
    </source>
</evidence>
<evidence type="ECO:0000259" key="4">
    <source>
        <dbReference type="PROSITE" id="PS50043"/>
    </source>
</evidence>
<keyword evidence="6" id="KW-1185">Reference proteome</keyword>
<keyword evidence="3" id="KW-0804">Transcription</keyword>
<dbReference type="AlphaFoldDB" id="A0A7K1LQJ6"/>
<accession>A0A7K1LQJ6</accession>
<dbReference type="GO" id="GO:0003677">
    <property type="term" value="F:DNA binding"/>
    <property type="evidence" value="ECO:0007669"/>
    <property type="project" value="UniProtKB-KW"/>
</dbReference>
<dbReference type="PANTHER" id="PTHR44688:SF16">
    <property type="entry name" value="DNA-BINDING TRANSCRIPTIONAL ACTIVATOR DEVR_DOSR"/>
    <property type="match status" value="1"/>
</dbReference>
<feature type="domain" description="HTH luxR-type" evidence="4">
    <location>
        <begin position="185"/>
        <end position="250"/>
    </location>
</feature>